<dbReference type="GO" id="GO:0005737">
    <property type="term" value="C:cytoplasm"/>
    <property type="evidence" value="ECO:0007669"/>
    <property type="project" value="UniProtKB-SubCell"/>
</dbReference>
<gene>
    <name evidence="9" type="ORF">HKN21_11675</name>
</gene>
<dbReference type="SMART" id="SM00245">
    <property type="entry name" value="TSPc"/>
    <property type="match status" value="1"/>
</dbReference>
<dbReference type="InterPro" id="IPR028204">
    <property type="entry name" value="Tricorn_C1"/>
</dbReference>
<dbReference type="InterPro" id="IPR029045">
    <property type="entry name" value="ClpP/crotonase-like_dom_sf"/>
</dbReference>
<dbReference type="GO" id="GO:0008236">
    <property type="term" value="F:serine-type peptidase activity"/>
    <property type="evidence" value="ECO:0007669"/>
    <property type="project" value="UniProtKB-KW"/>
</dbReference>
<feature type="non-terminal residue" evidence="9">
    <location>
        <position position="1"/>
    </location>
</feature>
<dbReference type="Pfam" id="PF14684">
    <property type="entry name" value="Tricorn_C1"/>
    <property type="match status" value="1"/>
</dbReference>
<feature type="region of interest" description="Disordered" evidence="7">
    <location>
        <begin position="480"/>
        <end position="499"/>
    </location>
</feature>
<evidence type="ECO:0000256" key="5">
    <source>
        <dbReference type="ARBA" id="ARBA00022801"/>
    </source>
</evidence>
<dbReference type="SUPFAM" id="SSF50156">
    <property type="entry name" value="PDZ domain-like"/>
    <property type="match status" value="1"/>
</dbReference>
<evidence type="ECO:0000256" key="3">
    <source>
        <dbReference type="ARBA" id="ARBA00022490"/>
    </source>
</evidence>
<dbReference type="PANTHER" id="PTHR43253:SF1">
    <property type="entry name" value="TRICORN PROTEASE HOMOLOG 2-RELATED"/>
    <property type="match status" value="1"/>
</dbReference>
<evidence type="ECO:0000256" key="4">
    <source>
        <dbReference type="ARBA" id="ARBA00022670"/>
    </source>
</evidence>
<evidence type="ECO:0000256" key="2">
    <source>
        <dbReference type="ARBA" id="ARBA00008524"/>
    </source>
</evidence>
<feature type="domain" description="Tail specific protease" evidence="8">
    <location>
        <begin position="264"/>
        <end position="455"/>
    </location>
</feature>
<dbReference type="InterPro" id="IPR036034">
    <property type="entry name" value="PDZ_sf"/>
</dbReference>
<evidence type="ECO:0000259" key="8">
    <source>
        <dbReference type="SMART" id="SM00245"/>
    </source>
</evidence>
<dbReference type="PANTHER" id="PTHR43253">
    <property type="entry name" value="TRICORN PROTEASE HOMOLOG 2-RELATED"/>
    <property type="match status" value="1"/>
</dbReference>
<dbReference type="Pfam" id="PF03572">
    <property type="entry name" value="Peptidase_S41"/>
    <property type="match status" value="1"/>
</dbReference>
<evidence type="ECO:0000313" key="10">
    <source>
        <dbReference type="Proteomes" id="UP000547674"/>
    </source>
</evidence>
<dbReference type="InterPro" id="IPR005151">
    <property type="entry name" value="Tail-specific_protease"/>
</dbReference>
<dbReference type="InterPro" id="IPR029414">
    <property type="entry name" value="Tricorn_PDZ"/>
</dbReference>
<protein>
    <submittedName>
        <fullName evidence="9">Peptidase S41</fullName>
    </submittedName>
</protein>
<dbReference type="InterPro" id="IPR012393">
    <property type="entry name" value="Tricorn_protease"/>
</dbReference>
<keyword evidence="4" id="KW-0645">Protease</keyword>
<dbReference type="Gene3D" id="3.30.750.44">
    <property type="match status" value="1"/>
</dbReference>
<keyword evidence="6" id="KW-0720">Serine protease</keyword>
<comment type="similarity">
    <text evidence="2">Belongs to the peptidase S41B family.</text>
</comment>
<name>A0A7Y2EAP8_UNCEI</name>
<keyword evidence="5" id="KW-0378">Hydrolase</keyword>
<organism evidence="9 10">
    <name type="scientific">Eiseniibacteriota bacterium</name>
    <dbReference type="NCBI Taxonomy" id="2212470"/>
    <lineage>
        <taxon>Bacteria</taxon>
        <taxon>Candidatus Eiseniibacteriota</taxon>
    </lineage>
</organism>
<evidence type="ECO:0000313" key="9">
    <source>
        <dbReference type="EMBL" id="NNF07412.1"/>
    </source>
</evidence>
<dbReference type="CDD" id="cd07562">
    <property type="entry name" value="Peptidase_S41_TRI"/>
    <property type="match status" value="1"/>
</dbReference>
<proteinExistence type="inferred from homology"/>
<dbReference type="EMBL" id="JABDJR010000471">
    <property type="protein sequence ID" value="NNF07412.1"/>
    <property type="molecule type" value="Genomic_DNA"/>
</dbReference>
<dbReference type="SUPFAM" id="SSF52096">
    <property type="entry name" value="ClpP/crotonase"/>
    <property type="match status" value="1"/>
</dbReference>
<dbReference type="Gene3D" id="2.30.42.10">
    <property type="match status" value="1"/>
</dbReference>
<keyword evidence="3" id="KW-0963">Cytoplasm</keyword>
<comment type="subcellular location">
    <subcellularLocation>
        <location evidence="1">Cytoplasm</location>
    </subcellularLocation>
</comment>
<dbReference type="AlphaFoldDB" id="A0A7Y2EAP8"/>
<evidence type="ECO:0000256" key="7">
    <source>
        <dbReference type="SAM" id="MobiDB-lite"/>
    </source>
</evidence>
<reference evidence="9 10" key="1">
    <citation type="submission" date="2020-03" db="EMBL/GenBank/DDBJ databases">
        <title>Metabolic flexibility allows generalist bacteria to become dominant in a frequently disturbed ecosystem.</title>
        <authorList>
            <person name="Chen Y.-J."/>
            <person name="Leung P.M."/>
            <person name="Bay S.K."/>
            <person name="Hugenholtz P."/>
            <person name="Kessler A.J."/>
            <person name="Shelley G."/>
            <person name="Waite D.W."/>
            <person name="Cook P.L."/>
            <person name="Greening C."/>
        </authorList>
    </citation>
    <scope>NUCLEOTIDE SEQUENCE [LARGE SCALE GENOMIC DNA]</scope>
    <source>
        <strain evidence="9">SS_bin_28</strain>
    </source>
</reference>
<evidence type="ECO:0000256" key="1">
    <source>
        <dbReference type="ARBA" id="ARBA00004496"/>
    </source>
</evidence>
<accession>A0A7Y2EAP8</accession>
<sequence>VEPASYSSLRAGEAGKLYYIKSSGGTSLFDTPEGSLSFFDLESREETSILDGVSVYETNAKGTKILALSNGSWVIGDAAGKIDAGKAAIPTGSIEVLSDPRAEWAQMLREAWRLNRDYFYDPGMHGVDWPAIWEKYKVFLPHLTTRADFTGVLQAMCGELVVGHSYTFGGDDPSRAQRVPGGLLGADFEVHQGRYRIAKVYGGLNWNPDLRSPLTEPGVDAVAGEYLLSVNGKELRAPDNLYRHFENTSGKIVELTLASSAGGSNSRTVQVVPITSELALRNRDWVEGNVKRVTEATNGRVAYVWVPNTAQQGHEYFKRYFFPQSDREAIIVDERHNGGGQIADYVINILQRPHISYWNFRYGNDLRTPQGSIQGPKVMLIDETAGSGGDLLPWMFRKFDMGTIIGRRTWGGLVGILGYPPLMDGGTVTAPNIAFFTEDGWEVENVGVAPDIEVVQWPKDQAGGRDPQLEKAIEVVMEQLEASPPQEVQRPPYPVKTKP</sequence>
<evidence type="ECO:0000256" key="6">
    <source>
        <dbReference type="ARBA" id="ARBA00022825"/>
    </source>
</evidence>
<dbReference type="Gene3D" id="3.90.226.10">
    <property type="entry name" value="2-enoyl-CoA Hydratase, Chain A, domain 1"/>
    <property type="match status" value="1"/>
</dbReference>
<dbReference type="GO" id="GO:0006508">
    <property type="term" value="P:proteolysis"/>
    <property type="evidence" value="ECO:0007669"/>
    <property type="project" value="UniProtKB-KW"/>
</dbReference>
<dbReference type="Proteomes" id="UP000547674">
    <property type="component" value="Unassembled WGS sequence"/>
</dbReference>
<dbReference type="Pfam" id="PF14685">
    <property type="entry name" value="PDZ_Tricorn"/>
    <property type="match status" value="1"/>
</dbReference>
<comment type="caution">
    <text evidence="9">The sequence shown here is derived from an EMBL/GenBank/DDBJ whole genome shotgun (WGS) entry which is preliminary data.</text>
</comment>